<reference evidence="10" key="1">
    <citation type="journal article" date="2016" name="Genome Biol. Evol.">
        <title>Comparative 'omics' of the Fusarium fujikuroi species complex highlights differences in genetic potential and metabolite synthesis.</title>
        <authorList>
            <person name="Niehaus E.-M."/>
            <person name="Muensterkoetter M."/>
            <person name="Proctor R.H."/>
            <person name="Brown D.W."/>
            <person name="Sharon A."/>
            <person name="Idan Y."/>
            <person name="Oren-Young L."/>
            <person name="Sieber C.M."/>
            <person name="Novak O."/>
            <person name="Pencik A."/>
            <person name="Tarkowska D."/>
            <person name="Hromadova K."/>
            <person name="Freeman S."/>
            <person name="Maymon M."/>
            <person name="Elazar M."/>
            <person name="Youssef S.A."/>
            <person name="El-Shabrawy E.S.M."/>
            <person name="Shalaby A.B.A."/>
            <person name="Houterman P."/>
            <person name="Brock N.L."/>
            <person name="Burkhardt I."/>
            <person name="Tsavkelova E.A."/>
            <person name="Dickschat J.S."/>
            <person name="Galuszka P."/>
            <person name="Gueldener U."/>
            <person name="Tudzynski B."/>
        </authorList>
    </citation>
    <scope>NUCLEOTIDE SEQUENCE [LARGE SCALE GENOMIC DNA]</scope>
    <source>
        <strain evidence="10">MRC7560</strain>
    </source>
</reference>
<evidence type="ECO:0000256" key="1">
    <source>
        <dbReference type="ARBA" id="ARBA00022723"/>
    </source>
</evidence>
<dbReference type="VEuPathDB" id="FungiDB:FMAN_15078"/>
<dbReference type="Pfam" id="PF04082">
    <property type="entry name" value="Fungal_trans"/>
    <property type="match status" value="1"/>
</dbReference>
<keyword evidence="1" id="KW-0479">Metal-binding</keyword>
<feature type="domain" description="Zn(2)-C6 fungal-type" evidence="7">
    <location>
        <begin position="77"/>
        <end position="106"/>
    </location>
</feature>
<evidence type="ECO:0000256" key="5">
    <source>
        <dbReference type="ARBA" id="ARBA00023242"/>
    </source>
</evidence>
<evidence type="ECO:0000259" key="7">
    <source>
        <dbReference type="PROSITE" id="PS50048"/>
    </source>
</evidence>
<proteinExistence type="predicted"/>
<dbReference type="PROSITE" id="PS00463">
    <property type="entry name" value="ZN2_CY6_FUNGAL_1"/>
    <property type="match status" value="1"/>
</dbReference>
<dbReference type="Pfam" id="PF00096">
    <property type="entry name" value="zf-C2H2"/>
    <property type="match status" value="2"/>
</dbReference>
<evidence type="ECO:0000256" key="2">
    <source>
        <dbReference type="ARBA" id="ARBA00022833"/>
    </source>
</evidence>
<dbReference type="PROSITE" id="PS00028">
    <property type="entry name" value="ZINC_FINGER_C2H2_1"/>
    <property type="match status" value="2"/>
</dbReference>
<evidence type="ECO:0000313" key="9">
    <source>
        <dbReference type="EMBL" id="CVL03644.1"/>
    </source>
</evidence>
<gene>
    <name evidence="9" type="ORF">FMAN_15078</name>
</gene>
<keyword evidence="3" id="KW-0805">Transcription regulation</keyword>
<dbReference type="InterPro" id="IPR013087">
    <property type="entry name" value="Znf_C2H2_type"/>
</dbReference>
<evidence type="ECO:0000313" key="10">
    <source>
        <dbReference type="Proteomes" id="UP000184255"/>
    </source>
</evidence>
<keyword evidence="2" id="KW-0862">Zinc</keyword>
<dbReference type="CDD" id="cd00067">
    <property type="entry name" value="GAL4"/>
    <property type="match status" value="1"/>
</dbReference>
<dbReference type="PROSITE" id="PS50157">
    <property type="entry name" value="ZINC_FINGER_C2H2_2"/>
    <property type="match status" value="2"/>
</dbReference>
<dbReference type="AlphaFoldDB" id="A0A1L7TYU4"/>
<dbReference type="Proteomes" id="UP000184255">
    <property type="component" value="Unassembled WGS sequence"/>
</dbReference>
<keyword evidence="5" id="KW-0539">Nucleus</keyword>
<comment type="caution">
    <text evidence="9">The sequence shown here is derived from an EMBL/GenBank/DDBJ whole genome shotgun (WGS) entry which is preliminary data.</text>
</comment>
<dbReference type="InterPro" id="IPR001138">
    <property type="entry name" value="Zn2Cys6_DnaBD"/>
</dbReference>
<evidence type="ECO:0008006" key="11">
    <source>
        <dbReference type="Google" id="ProtNLM"/>
    </source>
</evidence>
<dbReference type="PANTHER" id="PTHR47660">
    <property type="entry name" value="TRANSCRIPTION FACTOR WITH C2H2 AND ZN(2)-CYS(6) DNA BINDING DOMAIN (EUROFUNG)-RELATED-RELATED"/>
    <property type="match status" value="1"/>
</dbReference>
<evidence type="ECO:0000256" key="3">
    <source>
        <dbReference type="ARBA" id="ARBA00023015"/>
    </source>
</evidence>
<evidence type="ECO:0000256" key="4">
    <source>
        <dbReference type="ARBA" id="ARBA00023163"/>
    </source>
</evidence>
<dbReference type="PROSITE" id="PS50048">
    <property type="entry name" value="ZN2_CY6_FUNGAL_2"/>
    <property type="match status" value="1"/>
</dbReference>
<keyword evidence="6" id="KW-0863">Zinc-finger</keyword>
<feature type="domain" description="C2H2-type" evidence="8">
    <location>
        <begin position="31"/>
        <end position="58"/>
    </location>
</feature>
<evidence type="ECO:0000256" key="6">
    <source>
        <dbReference type="PROSITE-ProRule" id="PRU00042"/>
    </source>
</evidence>
<name>A0A1L7TYU4_FUSMA</name>
<dbReference type="InterPro" id="IPR007219">
    <property type="entry name" value="XnlR_reg_dom"/>
</dbReference>
<dbReference type="RefSeq" id="XP_041688253.1">
    <property type="nucleotide sequence ID" value="XM_041822587.1"/>
</dbReference>
<dbReference type="PANTHER" id="PTHR47660:SF3">
    <property type="entry name" value="FINGER DOMAIN PROTEIN, PUTATIVE (AFU_ORTHOLOGUE AFUA_4G03310)-RELATED"/>
    <property type="match status" value="1"/>
</dbReference>
<dbReference type="SUPFAM" id="SSF57667">
    <property type="entry name" value="beta-beta-alpha zinc fingers"/>
    <property type="match status" value="1"/>
</dbReference>
<dbReference type="InterPro" id="IPR036864">
    <property type="entry name" value="Zn2-C6_fun-type_DNA-bd_sf"/>
</dbReference>
<dbReference type="Gene3D" id="3.30.160.60">
    <property type="entry name" value="Classic Zinc Finger"/>
    <property type="match status" value="2"/>
</dbReference>
<dbReference type="GeneID" id="65094321"/>
<dbReference type="GO" id="GO:0008270">
    <property type="term" value="F:zinc ion binding"/>
    <property type="evidence" value="ECO:0007669"/>
    <property type="project" value="UniProtKB-KW"/>
</dbReference>
<dbReference type="Pfam" id="PF00172">
    <property type="entry name" value="Zn_clus"/>
    <property type="match status" value="1"/>
</dbReference>
<protein>
    <recommendedName>
        <fullName evidence="11">Transcription factor Pig1p</fullName>
    </recommendedName>
</protein>
<organism evidence="9 10">
    <name type="scientific">Fusarium mangiferae</name>
    <name type="common">Mango malformation disease fungus</name>
    <dbReference type="NCBI Taxonomy" id="192010"/>
    <lineage>
        <taxon>Eukaryota</taxon>
        <taxon>Fungi</taxon>
        <taxon>Dikarya</taxon>
        <taxon>Ascomycota</taxon>
        <taxon>Pezizomycotina</taxon>
        <taxon>Sordariomycetes</taxon>
        <taxon>Hypocreomycetidae</taxon>
        <taxon>Hypocreales</taxon>
        <taxon>Nectriaceae</taxon>
        <taxon>Fusarium</taxon>
        <taxon>Fusarium fujikuroi species complex</taxon>
    </lineage>
</organism>
<keyword evidence="10" id="KW-1185">Reference proteome</keyword>
<dbReference type="Gene3D" id="4.10.240.10">
    <property type="entry name" value="Zn(2)-C6 fungal-type DNA-binding domain"/>
    <property type="match status" value="1"/>
</dbReference>
<dbReference type="SUPFAM" id="SSF57701">
    <property type="entry name" value="Zn2/Cys6 DNA-binding domain"/>
    <property type="match status" value="1"/>
</dbReference>
<dbReference type="SMART" id="SM00355">
    <property type="entry name" value="ZnF_C2H2"/>
    <property type="match status" value="2"/>
</dbReference>
<dbReference type="GO" id="GO:0000981">
    <property type="term" value="F:DNA-binding transcription factor activity, RNA polymerase II-specific"/>
    <property type="evidence" value="ECO:0007669"/>
    <property type="project" value="InterPro"/>
</dbReference>
<keyword evidence="4" id="KW-0804">Transcription</keyword>
<dbReference type="GO" id="GO:0006351">
    <property type="term" value="P:DNA-templated transcription"/>
    <property type="evidence" value="ECO:0007669"/>
    <property type="project" value="InterPro"/>
</dbReference>
<accession>A0A1L7TYU4</accession>
<sequence>MSTTCTICNTRFQRAEHLERHMLRHLGLRPYQCAICHAQFSRRDSLKRHALNHLDASTGSDAPADPPPRRGRYALRACSSCRRSKQKCDGKFPCRRCTAKKQACVYLPNERHQNTLIGDTSPHPVPGLESVDQEHPVVNADVELLSSDQQRIEAIESGLEPIPLPPDWNLEACLTSDSVFQEKYHSTLQDISFVNVPWQFDIRVGEVGVSECSDRNDTSWDNLLIPNPCPTNPIPQTDLPQFPEHAVSESGVREEVSTTCESGASNEPSTNCPSALEHQLARTAENDICDAENFGHVPQISNDVYKIIRTKFEDLNGDSSTSQPFTQTEFPSSTVLNAFIQSYFEYFHPGFPMLHKPSFDPGFNESSWLLVLAVATIGCRFSLASSPQILFLLQETLRRSIIRILHVDYDSCVVHNLPLAQAAILSQVGMMFSRHQRFTDYAESTACLIATMCRKANSHSDFEPGHSGETSSLEKEVAGNSIFNKGWKAWVAEESTSRMVYCCLLLDFQFSALFDLPALIDIDSIHLPMPCSENLWNADTEELWYSNMTQETRETPPTTIRQSLQYLYDNKTTSPGLGRFGALILTFAIYRDEMDSEAKYNYLSMVRPDEAHMQSKESLDQLIFQHNHTLSLFTKLPPRQLFAFSGWRTTVAQQKKAENHIRDWLSEDMVGSRLCLVHAAKVYSSVRSTRTYGHHEAMAILLSTIAIWSISSIHRVVSSSSSAESAPNYHAACAQDSAEGLANKRTIRLDKTLDGSLLAAWIAGQVDFRPYLAGIGTLDDQGTVRRLIRDSLQQLMYSVTWCLGQAVAEVLKTHYRTKTGDLGISQL</sequence>
<dbReference type="EMBL" id="FCQH01000014">
    <property type="protein sequence ID" value="CVL03644.1"/>
    <property type="molecule type" value="Genomic_DNA"/>
</dbReference>
<feature type="domain" description="C2H2-type" evidence="8">
    <location>
        <begin position="3"/>
        <end position="30"/>
    </location>
</feature>
<dbReference type="InterPro" id="IPR036236">
    <property type="entry name" value="Znf_C2H2_sf"/>
</dbReference>
<dbReference type="SMART" id="SM00066">
    <property type="entry name" value="GAL4"/>
    <property type="match status" value="1"/>
</dbReference>
<dbReference type="GO" id="GO:0003677">
    <property type="term" value="F:DNA binding"/>
    <property type="evidence" value="ECO:0007669"/>
    <property type="project" value="InterPro"/>
</dbReference>
<evidence type="ECO:0000259" key="8">
    <source>
        <dbReference type="PROSITE" id="PS50157"/>
    </source>
</evidence>
<dbReference type="CDD" id="cd12148">
    <property type="entry name" value="fungal_TF_MHR"/>
    <property type="match status" value="1"/>
</dbReference>